<keyword evidence="2" id="KW-0853">WD repeat</keyword>
<name>A0A9P7NFJ9_9HYPO</name>
<feature type="compositionally biased region" description="Pro residues" evidence="3">
    <location>
        <begin position="165"/>
        <end position="190"/>
    </location>
</feature>
<feature type="repeat" description="WD" evidence="2">
    <location>
        <begin position="779"/>
        <end position="820"/>
    </location>
</feature>
<feature type="region of interest" description="Disordered" evidence="3">
    <location>
        <begin position="867"/>
        <end position="915"/>
    </location>
</feature>
<dbReference type="PROSITE" id="PS50082">
    <property type="entry name" value="WD_REPEATS_2"/>
    <property type="match status" value="1"/>
</dbReference>
<dbReference type="InterPro" id="IPR001680">
    <property type="entry name" value="WD40_rpt"/>
</dbReference>
<dbReference type="AlphaFoldDB" id="A0A9P7NFJ9"/>
<organism evidence="4 5">
    <name type="scientific">Claviceps pusilla</name>
    <dbReference type="NCBI Taxonomy" id="123648"/>
    <lineage>
        <taxon>Eukaryota</taxon>
        <taxon>Fungi</taxon>
        <taxon>Dikarya</taxon>
        <taxon>Ascomycota</taxon>
        <taxon>Pezizomycotina</taxon>
        <taxon>Sordariomycetes</taxon>
        <taxon>Hypocreomycetidae</taxon>
        <taxon>Hypocreales</taxon>
        <taxon>Clavicipitaceae</taxon>
        <taxon>Claviceps</taxon>
    </lineage>
</organism>
<feature type="compositionally biased region" description="Low complexity" evidence="3">
    <location>
        <begin position="895"/>
        <end position="904"/>
    </location>
</feature>
<keyword evidence="5" id="KW-1185">Reference proteome</keyword>
<proteinExistence type="inferred from homology"/>
<evidence type="ECO:0000313" key="4">
    <source>
        <dbReference type="EMBL" id="KAG6015519.1"/>
    </source>
</evidence>
<dbReference type="InterPro" id="IPR036322">
    <property type="entry name" value="WD40_repeat_dom_sf"/>
</dbReference>
<dbReference type="PANTHER" id="PTHR19842:SF2">
    <property type="entry name" value="WD REPEAT PROTEIN (AFU_ORTHOLOGUE AFUA_5G04300)"/>
    <property type="match status" value="1"/>
</dbReference>
<gene>
    <name evidence="4" type="ORF">E4U43_005158</name>
</gene>
<comment type="similarity">
    <text evidence="1">Belongs to the WD repeat LST8 family.</text>
</comment>
<dbReference type="Proteomes" id="UP000748025">
    <property type="component" value="Unassembled WGS sequence"/>
</dbReference>
<evidence type="ECO:0000256" key="1">
    <source>
        <dbReference type="ARBA" id="ARBA00009890"/>
    </source>
</evidence>
<dbReference type="EMBL" id="SRPW01000336">
    <property type="protein sequence ID" value="KAG6015519.1"/>
    <property type="molecule type" value="Genomic_DNA"/>
</dbReference>
<dbReference type="SUPFAM" id="SSF50978">
    <property type="entry name" value="WD40 repeat-like"/>
    <property type="match status" value="1"/>
</dbReference>
<dbReference type="OrthoDB" id="10248252at2759"/>
<dbReference type="Gene3D" id="2.130.10.10">
    <property type="entry name" value="YVTN repeat-like/Quinoprotein amine dehydrogenase"/>
    <property type="match status" value="1"/>
</dbReference>
<comment type="caution">
    <text evidence="4">The sequence shown here is derived from an EMBL/GenBank/DDBJ whole genome shotgun (WGS) entry which is preliminary data.</text>
</comment>
<reference evidence="4" key="1">
    <citation type="journal article" date="2020" name="bioRxiv">
        <title>Whole genome comparisons of ergot fungi reveals the divergence and evolution of species within the genus Claviceps are the result of varying mechanisms driving genome evolution and host range expansion.</title>
        <authorList>
            <person name="Wyka S.A."/>
            <person name="Mondo S.J."/>
            <person name="Liu M."/>
            <person name="Dettman J."/>
            <person name="Nalam V."/>
            <person name="Broders K.D."/>
        </authorList>
    </citation>
    <scope>NUCLEOTIDE SEQUENCE</scope>
    <source>
        <strain evidence="4">CCC 602</strain>
    </source>
</reference>
<feature type="region of interest" description="Disordered" evidence="3">
    <location>
        <begin position="160"/>
        <end position="210"/>
    </location>
</feature>
<dbReference type="InterPro" id="IPR037588">
    <property type="entry name" value="MLST8"/>
</dbReference>
<dbReference type="GO" id="GO:0031931">
    <property type="term" value="C:TORC1 complex"/>
    <property type="evidence" value="ECO:0007669"/>
    <property type="project" value="InterPro"/>
</dbReference>
<dbReference type="GO" id="GO:0031932">
    <property type="term" value="C:TORC2 complex"/>
    <property type="evidence" value="ECO:0007669"/>
    <property type="project" value="InterPro"/>
</dbReference>
<evidence type="ECO:0000256" key="2">
    <source>
        <dbReference type="PROSITE-ProRule" id="PRU00221"/>
    </source>
</evidence>
<sequence length="1059" mass="117013">MSVAPMTAAPRQVIDLTLDEPVTTALAAGTNASQVSGVNKQQPYLSVVPEAGEPPTKKRRLGPEWAQQERETAKTLVQELLLPHVVRAVDRLSPQLYDVDQIAVEAVTRLLTSTNFLDKTGNTIGVSTLTTPEPSDIENHAALLVQQLAALPKFQNHEIKVEPSPSRPPPQPKSFTPIPAPAQIPAPQPSPKRVWSRPVVQQTKPRTEPAQIRIPKPRVSRRQLLKCQTDASSVASTAASTWLQLQRRPYLKAESRDAIVRGLQGRVALQDFEPLPVAYHVDFTPLEIADIIRRLETAASASFPRTEEALAHLVQKNDVSSIVGNAITGRTVEDIQNFCSDIRAGHSVWRTNPRVLSLKKADPVTRFQNRNTNKISTMLLARELEGNAGFGRMRKYENFQNQFRTCHEDGLSVIAEFTNCAGDITAMCWVPKGNIICGTTTHSDAHNQQYNKPGNLLLCSTTKGTLQAFDDHRIPRPVVEKGENSTNAMRQSQDPWLYSSVVSTDYDGATGRGFTSSFDKTVKVWNMSDGDNKDSMKALATWHHDGNVNFVAAVKDGSGYVATAADVPTEAIRIYTVDPENIQNSHYYTISCTRNDAARSDKWAYFPATMQWGLCPGTQHLLAIGYSPRSLTNDESDIPEDKVHSGEIVLWDAARRVQVPVLTATTANVFEIVWHPTLPRFIVATSPSGLIVEQGTRTNVHVFQLDAEKDCETYSEIQKLDCPASDINELTIMPNSLRHAFVTAACTDGRVYVWDTAQGDRPIHVLKHGNPIDDFIYDREREDTGVKFSAWGTTADRFYTGSSDGVVKVWNVRRKRRPFVRNLVEAPGPISCGIFSPDHCKLAVGDATGRVFLLSVDKRDAFDSHFTTLPGSNRRVRRPQPFTPHAEPPPPPPTTTTSNSTNPSDASRSTGSESIAQYSRQRYLASCQLVLHKNPVIGAIQGPLYATTNLFRADAHAYFDPSGPLLPEFERVQRSTLASSTGFGRRSFRRLKNPADATPAAEWMHAVNLSKDLDVASLPDTLVQELTLSGAQLNLDGEEGWELSYEEMPSSFETLQLAE</sequence>
<evidence type="ECO:0000313" key="5">
    <source>
        <dbReference type="Proteomes" id="UP000748025"/>
    </source>
</evidence>
<dbReference type="GO" id="GO:0031929">
    <property type="term" value="P:TOR signaling"/>
    <property type="evidence" value="ECO:0007669"/>
    <property type="project" value="InterPro"/>
</dbReference>
<feature type="compositionally biased region" description="Polar residues" evidence="3">
    <location>
        <begin position="905"/>
        <end position="915"/>
    </location>
</feature>
<protein>
    <submittedName>
        <fullName evidence="4">Uncharacterized protein</fullName>
    </submittedName>
</protein>
<evidence type="ECO:0000256" key="3">
    <source>
        <dbReference type="SAM" id="MobiDB-lite"/>
    </source>
</evidence>
<dbReference type="GO" id="GO:0032956">
    <property type="term" value="P:regulation of actin cytoskeleton organization"/>
    <property type="evidence" value="ECO:0007669"/>
    <property type="project" value="TreeGrafter"/>
</dbReference>
<dbReference type="InterPro" id="IPR015943">
    <property type="entry name" value="WD40/YVTN_repeat-like_dom_sf"/>
</dbReference>
<accession>A0A9P7NFJ9</accession>
<dbReference type="SMART" id="SM00320">
    <property type="entry name" value="WD40"/>
    <property type="match status" value="7"/>
</dbReference>
<dbReference type="PANTHER" id="PTHR19842">
    <property type="entry name" value="G BETA-LIKE PROTEIN GBL"/>
    <property type="match status" value="1"/>
</dbReference>